<sequence>MMGKKIYKFSDEQKEMIESALMANENEGVYNTKKSKELYEEIWDELEGKL</sequence>
<accession>A0A0F9CEW2</accession>
<proteinExistence type="predicted"/>
<reference evidence="1" key="1">
    <citation type="journal article" date="2015" name="Nature">
        <title>Complex archaea that bridge the gap between prokaryotes and eukaryotes.</title>
        <authorList>
            <person name="Spang A."/>
            <person name="Saw J.H."/>
            <person name="Jorgensen S.L."/>
            <person name="Zaremba-Niedzwiedzka K."/>
            <person name="Martijn J."/>
            <person name="Lind A.E."/>
            <person name="van Eijk R."/>
            <person name="Schleper C."/>
            <person name="Guy L."/>
            <person name="Ettema T.J."/>
        </authorList>
    </citation>
    <scope>NUCLEOTIDE SEQUENCE</scope>
</reference>
<name>A0A0F9CEW2_9ZZZZ</name>
<dbReference type="AlphaFoldDB" id="A0A0F9CEW2"/>
<evidence type="ECO:0000313" key="1">
    <source>
        <dbReference type="EMBL" id="KKL24957.1"/>
    </source>
</evidence>
<dbReference type="EMBL" id="LAZR01036393">
    <property type="protein sequence ID" value="KKL24957.1"/>
    <property type="molecule type" value="Genomic_DNA"/>
</dbReference>
<protein>
    <submittedName>
        <fullName evidence="1">Uncharacterized protein</fullName>
    </submittedName>
</protein>
<organism evidence="1">
    <name type="scientific">marine sediment metagenome</name>
    <dbReference type="NCBI Taxonomy" id="412755"/>
    <lineage>
        <taxon>unclassified sequences</taxon>
        <taxon>metagenomes</taxon>
        <taxon>ecological metagenomes</taxon>
    </lineage>
</organism>
<gene>
    <name evidence="1" type="ORF">LCGC14_2410120</name>
</gene>
<comment type="caution">
    <text evidence="1">The sequence shown here is derived from an EMBL/GenBank/DDBJ whole genome shotgun (WGS) entry which is preliminary data.</text>
</comment>